<evidence type="ECO:0000313" key="2">
    <source>
        <dbReference type="Proteomes" id="UP001218188"/>
    </source>
</evidence>
<gene>
    <name evidence="1" type="ORF">C8F04DRAFT_1272638</name>
</gene>
<evidence type="ECO:0000313" key="1">
    <source>
        <dbReference type="EMBL" id="KAJ7022396.1"/>
    </source>
</evidence>
<reference evidence="1" key="1">
    <citation type="submission" date="2023-03" db="EMBL/GenBank/DDBJ databases">
        <title>Massive genome expansion in bonnet fungi (Mycena s.s.) driven by repeated elements and novel gene families across ecological guilds.</title>
        <authorList>
            <consortium name="Lawrence Berkeley National Laboratory"/>
            <person name="Harder C.B."/>
            <person name="Miyauchi S."/>
            <person name="Viragh M."/>
            <person name="Kuo A."/>
            <person name="Thoen E."/>
            <person name="Andreopoulos B."/>
            <person name="Lu D."/>
            <person name="Skrede I."/>
            <person name="Drula E."/>
            <person name="Henrissat B."/>
            <person name="Morin E."/>
            <person name="Kohler A."/>
            <person name="Barry K."/>
            <person name="LaButti K."/>
            <person name="Morin E."/>
            <person name="Salamov A."/>
            <person name="Lipzen A."/>
            <person name="Mereny Z."/>
            <person name="Hegedus B."/>
            <person name="Baldrian P."/>
            <person name="Stursova M."/>
            <person name="Weitz H."/>
            <person name="Taylor A."/>
            <person name="Grigoriev I.V."/>
            <person name="Nagy L.G."/>
            <person name="Martin F."/>
            <person name="Kauserud H."/>
        </authorList>
    </citation>
    <scope>NUCLEOTIDE SEQUENCE</scope>
    <source>
        <strain evidence="1">CBHHK200</strain>
    </source>
</reference>
<name>A0AAD6S724_9AGAR</name>
<dbReference type="SUPFAM" id="SSF51735">
    <property type="entry name" value="NAD(P)-binding Rossmann-fold domains"/>
    <property type="match status" value="1"/>
</dbReference>
<protein>
    <submittedName>
        <fullName evidence="1">Uncharacterized protein</fullName>
    </submittedName>
</protein>
<dbReference type="AlphaFoldDB" id="A0AAD6S724"/>
<dbReference type="EMBL" id="JARJCM010000210">
    <property type="protein sequence ID" value="KAJ7022396.1"/>
    <property type="molecule type" value="Genomic_DNA"/>
</dbReference>
<dbReference type="InterPro" id="IPR036291">
    <property type="entry name" value="NAD(P)-bd_dom_sf"/>
</dbReference>
<dbReference type="Proteomes" id="UP001218188">
    <property type="component" value="Unassembled WGS sequence"/>
</dbReference>
<organism evidence="1 2">
    <name type="scientific">Mycena alexandri</name>
    <dbReference type="NCBI Taxonomy" id="1745969"/>
    <lineage>
        <taxon>Eukaryota</taxon>
        <taxon>Fungi</taxon>
        <taxon>Dikarya</taxon>
        <taxon>Basidiomycota</taxon>
        <taxon>Agaricomycotina</taxon>
        <taxon>Agaricomycetes</taxon>
        <taxon>Agaricomycetidae</taxon>
        <taxon>Agaricales</taxon>
        <taxon>Marasmiineae</taxon>
        <taxon>Mycenaceae</taxon>
        <taxon>Mycena</taxon>
    </lineage>
</organism>
<sequence length="94" mass="10185">MANKKTARKAARLPPELSSHANVTALQLDASMPRPSVNSLSDNLRIELAPLGVSVVAVMVGSITTPFYANGASFELPPKSRYMAFKETIARWAR</sequence>
<comment type="caution">
    <text evidence="1">The sequence shown here is derived from an EMBL/GenBank/DDBJ whole genome shotgun (WGS) entry which is preliminary data.</text>
</comment>
<proteinExistence type="predicted"/>
<keyword evidence="2" id="KW-1185">Reference proteome</keyword>
<accession>A0AAD6S724</accession>